<feature type="region of interest" description="Disordered" evidence="1">
    <location>
        <begin position="1"/>
        <end position="32"/>
    </location>
</feature>
<organism evidence="2 3">
    <name type="scientific">Pyricularia oryzae</name>
    <name type="common">Rice blast fungus</name>
    <name type="synonym">Magnaporthe oryzae</name>
    <dbReference type="NCBI Taxonomy" id="318829"/>
    <lineage>
        <taxon>Eukaryota</taxon>
        <taxon>Fungi</taxon>
        <taxon>Dikarya</taxon>
        <taxon>Ascomycota</taxon>
        <taxon>Pezizomycotina</taxon>
        <taxon>Sordariomycetes</taxon>
        <taxon>Sordariomycetidae</taxon>
        <taxon>Magnaporthales</taxon>
        <taxon>Pyriculariaceae</taxon>
        <taxon>Pyricularia</taxon>
    </lineage>
</organism>
<dbReference type="AlphaFoldDB" id="A0A4P7N2H1"/>
<evidence type="ECO:0000313" key="2">
    <source>
        <dbReference type="EMBL" id="QBZ56637.1"/>
    </source>
</evidence>
<evidence type="ECO:0000256" key="1">
    <source>
        <dbReference type="SAM" id="MobiDB-lite"/>
    </source>
</evidence>
<dbReference type="Proteomes" id="UP000294847">
    <property type="component" value="Chromosome 2"/>
</dbReference>
<sequence>MPLNPDGQAGLTGKLEIATSTGREPPPSSFHVSAPHEMFMPSMVLHHNIPSLRHSCETPHLSGRKRASRELACCFT</sequence>
<evidence type="ECO:0000313" key="3">
    <source>
        <dbReference type="Proteomes" id="UP000294847"/>
    </source>
</evidence>
<reference evidence="2 3" key="1">
    <citation type="journal article" date="2019" name="Mol. Biol. Evol.">
        <title>Blast fungal genomes show frequent chromosomal changes, gene gains and losses, and effector gene turnover.</title>
        <authorList>
            <person name="Gomez Luciano L.B."/>
            <person name="Jason Tsai I."/>
            <person name="Chuma I."/>
            <person name="Tosa Y."/>
            <person name="Chen Y.H."/>
            <person name="Li J.Y."/>
            <person name="Li M.Y."/>
            <person name="Jade Lu M.Y."/>
            <person name="Nakayashiki H."/>
            <person name="Li W.H."/>
        </authorList>
    </citation>
    <scope>NUCLEOTIDE SEQUENCE [LARGE SCALE GENOMIC DNA]</scope>
    <source>
        <strain evidence="2">MZ5-1-6</strain>
    </source>
</reference>
<gene>
    <name evidence="2" type="ORF">PoMZ_01547</name>
</gene>
<proteinExistence type="predicted"/>
<name>A0A4P7N2H1_PYROR</name>
<dbReference type="EMBL" id="CP034205">
    <property type="protein sequence ID" value="QBZ56637.1"/>
    <property type="molecule type" value="Genomic_DNA"/>
</dbReference>
<protein>
    <submittedName>
        <fullName evidence="2">Uncharacterized protein</fullName>
    </submittedName>
</protein>
<accession>A0A4P7N2H1</accession>